<reference evidence="3" key="1">
    <citation type="submission" date="2015-07" db="EMBL/GenBank/DDBJ databases">
        <authorList>
            <person name="Wibberg D."/>
        </authorList>
    </citation>
    <scope>NUCLEOTIDE SEQUENCE [LARGE SCALE GENOMIC DNA]</scope>
</reference>
<evidence type="ECO:0000313" key="3">
    <source>
        <dbReference type="Proteomes" id="UP000046187"/>
    </source>
</evidence>
<dbReference type="EMBL" id="CXOI01000037">
    <property type="protein sequence ID" value="CTP88362.1"/>
    <property type="molecule type" value="Genomic_DNA"/>
</dbReference>
<dbReference type="InterPro" id="IPR036514">
    <property type="entry name" value="SGNH_hydro_sf"/>
</dbReference>
<dbReference type="Gene3D" id="3.40.50.1110">
    <property type="entry name" value="SGNH hydrolase"/>
    <property type="match status" value="1"/>
</dbReference>
<evidence type="ECO:0000259" key="1">
    <source>
        <dbReference type="Pfam" id="PF13472"/>
    </source>
</evidence>
<dbReference type="CDD" id="cd01832">
    <property type="entry name" value="SGNH_hydrolase_like_1"/>
    <property type="match status" value="1"/>
</dbReference>
<organism evidence="2 3">
    <name type="scientific">Xanthomonas graminis pv. arrhenatheri LMG 727</name>
    <dbReference type="NCBI Taxonomy" id="1195923"/>
    <lineage>
        <taxon>Bacteria</taxon>
        <taxon>Pseudomonadati</taxon>
        <taxon>Pseudomonadota</taxon>
        <taxon>Gammaproteobacteria</taxon>
        <taxon>Lysobacterales</taxon>
        <taxon>Lysobacteraceae</taxon>
        <taxon>Xanthomonas</taxon>
        <taxon>Xanthomonas translucens group</taxon>
        <taxon>Xanthomonas graminis</taxon>
    </lineage>
</organism>
<sequence length="236" mass="24413">MGKACAVPAAPGLGDAAAFGVAQMSQSSVASLQHAPLRYLALGDSYTIGEGVADAGRWPRQLAAALRRDGIAITDPQIVATTGWTTDELAAGIDATAPQGPFALVTLLIGVNNQYRGRALDAYREQFAALLHRALGFADGQPRRVLAVSIPDWGVTAFAQTPEHDPALIGKQIDAFNAAAQACCQAHAVRFVDITAASREGVGSAAMLAADGLHPSAAMYARWTGLLLPAARDALA</sequence>
<evidence type="ECO:0000313" key="2">
    <source>
        <dbReference type="EMBL" id="CTP88362.1"/>
    </source>
</evidence>
<dbReference type="Proteomes" id="UP000046187">
    <property type="component" value="Unassembled WGS sequence"/>
</dbReference>
<accession>A0A0K2ZTK5</accession>
<keyword evidence="3" id="KW-1185">Reference proteome</keyword>
<name>A0A0K2ZTK5_9XANT</name>
<gene>
    <name evidence="2" type="ORF">XTALMG727_2345</name>
</gene>
<feature type="domain" description="SGNH hydrolase-type esterase" evidence="1">
    <location>
        <begin position="41"/>
        <end position="222"/>
    </location>
</feature>
<proteinExistence type="predicted"/>
<dbReference type="AlphaFoldDB" id="A0A0K2ZTK5"/>
<dbReference type="Pfam" id="PF13472">
    <property type="entry name" value="Lipase_GDSL_2"/>
    <property type="match status" value="1"/>
</dbReference>
<dbReference type="SUPFAM" id="SSF52266">
    <property type="entry name" value="SGNH hydrolase"/>
    <property type="match status" value="1"/>
</dbReference>
<dbReference type="GO" id="GO:0016788">
    <property type="term" value="F:hydrolase activity, acting on ester bonds"/>
    <property type="evidence" value="ECO:0007669"/>
    <property type="project" value="UniProtKB-ARBA"/>
</dbReference>
<dbReference type="InterPro" id="IPR013830">
    <property type="entry name" value="SGNH_hydro"/>
</dbReference>
<protein>
    <recommendedName>
        <fullName evidence="1">SGNH hydrolase-type esterase domain-containing protein</fullName>
    </recommendedName>
</protein>